<reference evidence="2 3" key="1">
    <citation type="submission" date="2016-03" db="EMBL/GenBank/DDBJ databases">
        <authorList>
            <person name="Zhang H."/>
            <person name="Liu R."/>
            <person name="Wang M."/>
            <person name="Wang H."/>
            <person name="Wang L."/>
            <person name="Song L."/>
        </authorList>
    </citation>
    <scope>NUCLEOTIDE SEQUENCE [LARGE SCALE GENOMIC DNA]</scope>
    <source>
        <strain evidence="2 3">DSM 16099</strain>
    </source>
</reference>
<evidence type="ECO:0008006" key="4">
    <source>
        <dbReference type="Google" id="ProtNLM"/>
    </source>
</evidence>
<dbReference type="InterPro" id="IPR029044">
    <property type="entry name" value="Nucleotide-diphossugar_trans"/>
</dbReference>
<keyword evidence="1" id="KW-1133">Transmembrane helix</keyword>
<dbReference type="Proteomes" id="UP000075763">
    <property type="component" value="Unassembled WGS sequence"/>
</dbReference>
<evidence type="ECO:0000313" key="2">
    <source>
        <dbReference type="EMBL" id="KYL32844.1"/>
    </source>
</evidence>
<sequence>MYKGVFFDRKVRETGTEVSSGGAGCTLIRKEALLKTGYTFDAKFGKTGGEDSDLFYRLHKKGFKLVYCKEAFVSEEVEPERLNCKYLFKRAIRIGQTFSRYRFTLIGFTVSKCLYISKAILKMFLYAFLSVCALPFGKATYITYVLKMLDNFGKCYFFATNDDLVELYK</sequence>
<dbReference type="Gene3D" id="3.90.550.10">
    <property type="entry name" value="Spore Coat Polysaccharide Biosynthesis Protein SpsA, Chain A"/>
    <property type="match status" value="1"/>
</dbReference>
<comment type="caution">
    <text evidence="2">The sequence shown here is derived from an EMBL/GenBank/DDBJ whole genome shotgun (WGS) entry which is preliminary data.</text>
</comment>
<evidence type="ECO:0000313" key="3">
    <source>
        <dbReference type="Proteomes" id="UP000075763"/>
    </source>
</evidence>
<dbReference type="EMBL" id="LVCN01000041">
    <property type="protein sequence ID" value="KYL32844.1"/>
    <property type="molecule type" value="Genomic_DNA"/>
</dbReference>
<gene>
    <name evidence="2" type="ORF">A2I96_17025</name>
</gene>
<keyword evidence="1" id="KW-0472">Membrane</keyword>
<dbReference type="AlphaFoldDB" id="A0ABD4EKI1"/>
<dbReference type="SUPFAM" id="SSF53448">
    <property type="entry name" value="Nucleotide-diphospho-sugar transferases"/>
    <property type="match status" value="1"/>
</dbReference>
<proteinExistence type="predicted"/>
<accession>A0ABD4EKI1</accession>
<evidence type="ECO:0000256" key="1">
    <source>
        <dbReference type="SAM" id="Phobius"/>
    </source>
</evidence>
<protein>
    <recommendedName>
        <fullName evidence="4">Glycosyltransferase 2-like domain-containing protein</fullName>
    </recommendedName>
</protein>
<name>A0ABD4EKI1_9GAMM</name>
<organism evidence="2 3">
    <name type="scientific">Pseudoalteromonas tetraodonis</name>
    <dbReference type="NCBI Taxonomy" id="43659"/>
    <lineage>
        <taxon>Bacteria</taxon>
        <taxon>Pseudomonadati</taxon>
        <taxon>Pseudomonadota</taxon>
        <taxon>Gammaproteobacteria</taxon>
        <taxon>Alteromonadales</taxon>
        <taxon>Pseudoalteromonadaceae</taxon>
        <taxon>Pseudoalteromonas</taxon>
    </lineage>
</organism>
<dbReference type="Pfam" id="PF13641">
    <property type="entry name" value="Glyco_tranf_2_3"/>
    <property type="match status" value="1"/>
</dbReference>
<feature type="transmembrane region" description="Helical" evidence="1">
    <location>
        <begin position="123"/>
        <end position="146"/>
    </location>
</feature>
<keyword evidence="1" id="KW-0812">Transmembrane</keyword>